<name>K0K996_SACES</name>
<dbReference type="InterPro" id="IPR009057">
    <property type="entry name" value="Homeodomain-like_sf"/>
</dbReference>
<dbReference type="Pfam" id="PF00440">
    <property type="entry name" value="TetR_N"/>
    <property type="match status" value="1"/>
</dbReference>
<dbReference type="PANTHER" id="PTHR30055">
    <property type="entry name" value="HTH-TYPE TRANSCRIPTIONAL REGULATOR RUTR"/>
    <property type="match status" value="1"/>
</dbReference>
<dbReference type="KEGG" id="sesp:BN6_68450"/>
<organism evidence="5 6">
    <name type="scientific">Saccharothrix espanaensis (strain ATCC 51144 / DSM 44229 / JCM 9112 / NBRC 15066 / NRRL 15764)</name>
    <dbReference type="NCBI Taxonomy" id="1179773"/>
    <lineage>
        <taxon>Bacteria</taxon>
        <taxon>Bacillati</taxon>
        <taxon>Actinomycetota</taxon>
        <taxon>Actinomycetes</taxon>
        <taxon>Pseudonocardiales</taxon>
        <taxon>Pseudonocardiaceae</taxon>
        <taxon>Saccharothrix</taxon>
    </lineage>
</organism>
<dbReference type="SUPFAM" id="SSF48498">
    <property type="entry name" value="Tetracyclin repressor-like, C-terminal domain"/>
    <property type="match status" value="1"/>
</dbReference>
<evidence type="ECO:0000256" key="1">
    <source>
        <dbReference type="ARBA" id="ARBA00023125"/>
    </source>
</evidence>
<dbReference type="SUPFAM" id="SSF46689">
    <property type="entry name" value="Homeodomain-like"/>
    <property type="match status" value="1"/>
</dbReference>
<keyword evidence="6" id="KW-1185">Reference proteome</keyword>
<dbReference type="PROSITE" id="PS50977">
    <property type="entry name" value="HTH_TETR_2"/>
    <property type="match status" value="1"/>
</dbReference>
<dbReference type="STRING" id="1179773.BN6_68450"/>
<feature type="domain" description="HTH tetR-type" evidence="4">
    <location>
        <begin position="69"/>
        <end position="129"/>
    </location>
</feature>
<dbReference type="Proteomes" id="UP000006281">
    <property type="component" value="Chromosome"/>
</dbReference>
<proteinExistence type="predicted"/>
<dbReference type="EMBL" id="HE804045">
    <property type="protein sequence ID" value="CCH34082.1"/>
    <property type="molecule type" value="Genomic_DNA"/>
</dbReference>
<dbReference type="InterPro" id="IPR036271">
    <property type="entry name" value="Tet_transcr_reg_TetR-rel_C_sf"/>
</dbReference>
<dbReference type="InterPro" id="IPR050109">
    <property type="entry name" value="HTH-type_TetR-like_transc_reg"/>
</dbReference>
<evidence type="ECO:0000256" key="2">
    <source>
        <dbReference type="PROSITE-ProRule" id="PRU00335"/>
    </source>
</evidence>
<protein>
    <submittedName>
        <fullName evidence="5">Transcriptional regulator, TetR family</fullName>
    </submittedName>
</protein>
<dbReference type="AlphaFoldDB" id="K0K996"/>
<dbReference type="PANTHER" id="PTHR30055:SF235">
    <property type="entry name" value="TRANSCRIPTIONAL REGULATORY PROTEIN"/>
    <property type="match status" value="1"/>
</dbReference>
<keyword evidence="1 2" id="KW-0238">DNA-binding</keyword>
<feature type="region of interest" description="Disordered" evidence="3">
    <location>
        <begin position="43"/>
        <end position="70"/>
    </location>
</feature>
<sequence length="253" mass="27934">MPPRRPRQRHHHGTGRRSQRTCVTLNPITTADDISTYVEKRREVTHHGEVDEGTQQTEPKRRGRRAGGEDTKAALLAAARETFVERGYEGATVRSIASRAGVDAAMVNHWFGGKEGLFAKAVLQLPIDPNTLVERLLDGPPDQIGERIVRNFLGVWDATGGGHFAALMRSVTAHDRVADVLREFFVQHLLHRVLSGIGSDQPELRATLAATQIFGMGMVRYVVRFEPLATADVETMVKAVAPNIQRYLTGDIG</sequence>
<dbReference type="PRINTS" id="PR00455">
    <property type="entry name" value="HTHTETR"/>
</dbReference>
<dbReference type="InterPro" id="IPR041678">
    <property type="entry name" value="TetR_C_16"/>
</dbReference>
<reference evidence="5 6" key="1">
    <citation type="journal article" date="2012" name="BMC Genomics">
        <title>Complete genome sequence of Saccharothrix espanaensis DSM 44229T and comparison to the other completely sequenced Pseudonocardiaceae.</title>
        <authorList>
            <person name="Strobel T."/>
            <person name="Al-Dilaimi A."/>
            <person name="Blom J."/>
            <person name="Gessner A."/>
            <person name="Kalinowski J."/>
            <person name="Luzhetska M."/>
            <person name="Puhler A."/>
            <person name="Szczepanowski R."/>
            <person name="Bechthold A."/>
            <person name="Ruckert C."/>
        </authorList>
    </citation>
    <scope>NUCLEOTIDE SEQUENCE [LARGE SCALE GENOMIC DNA]</scope>
    <source>
        <strain evidence="6">ATCC 51144 / DSM 44229 / JCM 9112 / NBRC 15066 / NRRL 15764</strain>
    </source>
</reference>
<gene>
    <name evidence="5" type="ordered locus">BN6_68450</name>
</gene>
<dbReference type="Gene3D" id="1.10.10.60">
    <property type="entry name" value="Homeodomain-like"/>
    <property type="match status" value="1"/>
</dbReference>
<dbReference type="Gene3D" id="1.10.357.10">
    <property type="entry name" value="Tetracycline Repressor, domain 2"/>
    <property type="match status" value="1"/>
</dbReference>
<dbReference type="eggNOG" id="COG1309">
    <property type="taxonomic scope" value="Bacteria"/>
</dbReference>
<dbReference type="BioCyc" id="SESP1179773:BN6_RS33015-MONOMER"/>
<feature type="DNA-binding region" description="H-T-H motif" evidence="2">
    <location>
        <begin position="92"/>
        <end position="111"/>
    </location>
</feature>
<dbReference type="InterPro" id="IPR001647">
    <property type="entry name" value="HTH_TetR"/>
</dbReference>
<dbReference type="HOGENOM" id="CLU_069356_10_0_11"/>
<feature type="compositionally biased region" description="Basic residues" evidence="3">
    <location>
        <begin position="1"/>
        <end position="19"/>
    </location>
</feature>
<evidence type="ECO:0000259" key="4">
    <source>
        <dbReference type="PROSITE" id="PS50977"/>
    </source>
</evidence>
<dbReference type="Pfam" id="PF17920">
    <property type="entry name" value="TetR_C_16"/>
    <property type="match status" value="1"/>
</dbReference>
<feature type="region of interest" description="Disordered" evidence="3">
    <location>
        <begin position="1"/>
        <end position="21"/>
    </location>
</feature>
<evidence type="ECO:0000256" key="3">
    <source>
        <dbReference type="SAM" id="MobiDB-lite"/>
    </source>
</evidence>
<accession>K0K996</accession>
<evidence type="ECO:0000313" key="5">
    <source>
        <dbReference type="EMBL" id="CCH34082.1"/>
    </source>
</evidence>
<dbReference type="GO" id="GO:0003700">
    <property type="term" value="F:DNA-binding transcription factor activity"/>
    <property type="evidence" value="ECO:0007669"/>
    <property type="project" value="TreeGrafter"/>
</dbReference>
<dbReference type="PATRIC" id="fig|1179773.3.peg.6914"/>
<dbReference type="GO" id="GO:0000976">
    <property type="term" value="F:transcription cis-regulatory region binding"/>
    <property type="evidence" value="ECO:0007669"/>
    <property type="project" value="TreeGrafter"/>
</dbReference>
<evidence type="ECO:0000313" key="6">
    <source>
        <dbReference type="Proteomes" id="UP000006281"/>
    </source>
</evidence>